<dbReference type="Proteomes" id="UP001239111">
    <property type="component" value="Chromosome 4"/>
</dbReference>
<keyword evidence="2" id="KW-1185">Reference proteome</keyword>
<evidence type="ECO:0000313" key="2">
    <source>
        <dbReference type="Proteomes" id="UP001239111"/>
    </source>
</evidence>
<gene>
    <name evidence="1" type="ORF">QAD02_007236</name>
</gene>
<proteinExistence type="predicted"/>
<protein>
    <submittedName>
        <fullName evidence="1">Uncharacterized protein</fullName>
    </submittedName>
</protein>
<organism evidence="1 2">
    <name type="scientific">Eretmocerus hayati</name>
    <dbReference type="NCBI Taxonomy" id="131215"/>
    <lineage>
        <taxon>Eukaryota</taxon>
        <taxon>Metazoa</taxon>
        <taxon>Ecdysozoa</taxon>
        <taxon>Arthropoda</taxon>
        <taxon>Hexapoda</taxon>
        <taxon>Insecta</taxon>
        <taxon>Pterygota</taxon>
        <taxon>Neoptera</taxon>
        <taxon>Endopterygota</taxon>
        <taxon>Hymenoptera</taxon>
        <taxon>Apocrita</taxon>
        <taxon>Proctotrupomorpha</taxon>
        <taxon>Chalcidoidea</taxon>
        <taxon>Aphelinidae</taxon>
        <taxon>Aphelininae</taxon>
        <taxon>Eretmocerus</taxon>
    </lineage>
</organism>
<evidence type="ECO:0000313" key="1">
    <source>
        <dbReference type="EMBL" id="KAJ8665574.1"/>
    </source>
</evidence>
<comment type="caution">
    <text evidence="1">The sequence shown here is derived from an EMBL/GenBank/DDBJ whole genome shotgun (WGS) entry which is preliminary data.</text>
</comment>
<accession>A0ACC2N317</accession>
<reference evidence="1" key="1">
    <citation type="submission" date="2023-04" db="EMBL/GenBank/DDBJ databases">
        <title>A chromosome-level genome assembly of the parasitoid wasp Eretmocerus hayati.</title>
        <authorList>
            <person name="Zhong Y."/>
            <person name="Liu S."/>
            <person name="Liu Y."/>
        </authorList>
    </citation>
    <scope>NUCLEOTIDE SEQUENCE</scope>
    <source>
        <strain evidence="1">ZJU_SS_LIU_2023</strain>
    </source>
</reference>
<dbReference type="EMBL" id="CM056744">
    <property type="protein sequence ID" value="KAJ8665574.1"/>
    <property type="molecule type" value="Genomic_DNA"/>
</dbReference>
<name>A0ACC2N317_9HYME</name>
<sequence length="693" mass="79319">MLTNHQNETSHTNNPPLGILSILTTCTNIAHLYRLPKAAEKTTKEKMRSDMNRWRRESFPPHPKTFEELCKQAREERYNSILRSMDRKLECHVLVDADDCEHIIYYDKEFVRTKMRNTKYLFLDGTFKCRPKTEGIAQIFNVMGIKLGRTAPMFQVLMSRRTENAYNKVFEHIEEVCAFDKLQVAMCDFEQPLRSFVAKNWPNVHIAGCNVRFDRVKYPFRIDFHWNLMQFNHSFTSLQAIYRKLKELKVDMSDPEHQKRWDTADALQSISDLKGNVKQQMERWKEDRLAFGFAIKNTPKTIPAEADIDFDHKLFLSNLEARQDNVEQRANSLQLKEAGKFFEHLNATILYAIDEIREFERQREDIDSAVGSDSDPMDEDEPANNDAIENREEGHVSPPLEVASNEGTSAADNTIGLDQDDSLVSHDNCDVGSEPTKVVMDQAEPELSLNGRHDGDDGAQYPENLIELSQDGPNFSRVCDAVSETNQTLMDSEQFEVIVDEAEIDHIYQLLADDQETKTVDLVDVENSAHHNSEMAIDQPHITVELEIDDASCCEMMKEKPRIISNEPVTLNRTGNSVEELMHYNSTGELGRSSGRRSFMGNHDFHDTIHINRSLPGNLMPVQYNLHPSNHQGTDRAEYNNGCIPMVSIDYNHGLGSVTGSRTYNDTYWHQGAPSSNYCDPPSHAMDRYNPGT</sequence>